<proteinExistence type="predicted"/>
<dbReference type="VEuPathDB" id="TriTrypDB:TcCLB.506885.354"/>
<evidence type="ECO:0000256" key="1">
    <source>
        <dbReference type="SAM" id="MobiDB-lite"/>
    </source>
</evidence>
<feature type="region of interest" description="Disordered" evidence="1">
    <location>
        <begin position="156"/>
        <end position="185"/>
    </location>
</feature>
<dbReference type="VEuPathDB" id="TriTrypDB:Tc_MARK_4304"/>
<dbReference type="EMBL" id="PRFC01000001">
    <property type="protein sequence ID" value="PWV22155.1"/>
    <property type="molecule type" value="Genomic_DNA"/>
</dbReference>
<dbReference type="AlphaFoldDB" id="A0A2V2XNS9"/>
<dbReference type="VEuPathDB" id="TriTrypDB:TcG_06964"/>
<comment type="caution">
    <text evidence="2">The sequence shown here is derived from an EMBL/GenBank/DDBJ whole genome shotgun (WGS) entry which is preliminary data.</text>
</comment>
<dbReference type="VEuPathDB" id="TriTrypDB:C4B63_2g301"/>
<accession>A0A2V2XNS9</accession>
<protein>
    <submittedName>
        <fullName evidence="2">Uncharacterized protein</fullName>
    </submittedName>
</protein>
<sequence>MGCVLSNQKLLQNSNRQCSSIVRGKPRVQTDPVSEAVIHDSRGKVINEYDALAFFSDAAANSNLVALTDYRGVQVYVTNLVLSKVNSICRWVDSILEVRERNGGYFIDPKSEASSMNRWENQTDVEECSATIVQESNSSFQHRFDVSTCGHGASTTFRQTEKSPFSPKQAEYSPTSSRNVEGAPSGEKLHYAEKLCMPEGPMKVEKFSPLDKLQTTPKIDVK</sequence>
<dbReference type="VEuPathDB" id="TriTrypDB:C3747_1g334"/>
<name>A0A2V2XNS9_TRYCR</name>
<gene>
    <name evidence="2" type="ORF">C3747_1g334</name>
</gene>
<evidence type="ECO:0000313" key="3">
    <source>
        <dbReference type="Proteomes" id="UP000246078"/>
    </source>
</evidence>
<dbReference type="VEuPathDB" id="TriTrypDB:BCY84_14470"/>
<dbReference type="VEuPathDB" id="TriTrypDB:TcBrA4_0060100"/>
<dbReference type="VEuPathDB" id="TriTrypDB:TcCLB.510729.60"/>
<dbReference type="OrthoDB" id="241292at2759"/>
<evidence type="ECO:0000313" key="2">
    <source>
        <dbReference type="EMBL" id="PWV22155.1"/>
    </source>
</evidence>
<dbReference type="VEuPathDB" id="TriTrypDB:TcCL_NonESM00017"/>
<dbReference type="Proteomes" id="UP000246078">
    <property type="component" value="Unassembled WGS sequence"/>
</dbReference>
<dbReference type="VEuPathDB" id="TriTrypDB:TCSYLVIO_005679"/>
<dbReference type="VEuPathDB" id="TriTrypDB:TcYC6_0071360"/>
<organism evidence="2 3">
    <name type="scientific">Trypanosoma cruzi</name>
    <dbReference type="NCBI Taxonomy" id="5693"/>
    <lineage>
        <taxon>Eukaryota</taxon>
        <taxon>Discoba</taxon>
        <taxon>Euglenozoa</taxon>
        <taxon>Kinetoplastea</taxon>
        <taxon>Metakinetoplastina</taxon>
        <taxon>Trypanosomatida</taxon>
        <taxon>Trypanosomatidae</taxon>
        <taxon>Trypanosoma</taxon>
        <taxon>Schizotrypanum</taxon>
    </lineage>
</organism>
<reference evidence="2 3" key="1">
    <citation type="journal article" date="2018" name="Microb. Genom.">
        <title>Expanding an expanded genome: long-read sequencing of Trypanosoma cruzi.</title>
        <authorList>
            <person name="Berna L."/>
            <person name="Rodriguez M."/>
            <person name="Chiribao M.L."/>
            <person name="Parodi-Talice A."/>
            <person name="Pita S."/>
            <person name="Rijo G."/>
            <person name="Alvarez-Valin F."/>
            <person name="Robello C."/>
        </authorList>
    </citation>
    <scope>NUCLEOTIDE SEQUENCE [LARGE SCALE GENOMIC DNA]</scope>
    <source>
        <strain evidence="2 3">TCC</strain>
    </source>
</reference>
<dbReference type="VEuPathDB" id="TriTrypDB:ECC02_005938"/>